<gene>
    <name evidence="8" type="primary">hemF_1</name>
    <name evidence="8" type="ORF">NCTC9140_06050</name>
</gene>
<dbReference type="AlphaFoldDB" id="A0A377U291"/>
<organism evidence="8 9">
    <name type="scientific">Klebsiella pneumoniae</name>
    <dbReference type="NCBI Taxonomy" id="573"/>
    <lineage>
        <taxon>Bacteria</taxon>
        <taxon>Pseudomonadati</taxon>
        <taxon>Pseudomonadota</taxon>
        <taxon>Gammaproteobacteria</taxon>
        <taxon>Enterobacterales</taxon>
        <taxon>Enterobacteriaceae</taxon>
        <taxon>Klebsiella/Raoultella group</taxon>
        <taxon>Klebsiella</taxon>
        <taxon>Klebsiella pneumoniae complex</taxon>
    </lineage>
</organism>
<dbReference type="PANTHER" id="PTHR10755">
    <property type="entry name" value="COPROPORPHYRINOGEN III OXIDASE, MITOCHONDRIAL"/>
    <property type="match status" value="1"/>
</dbReference>
<protein>
    <recommendedName>
        <fullName evidence="4">coproporphyrinogen oxidase</fullName>
        <ecNumber evidence="4">1.3.3.3</ecNumber>
    </recommendedName>
</protein>
<dbReference type="PRINTS" id="PR00073">
    <property type="entry name" value="COPRGNOXDASE"/>
</dbReference>
<evidence type="ECO:0000256" key="2">
    <source>
        <dbReference type="ARBA" id="ARBA00010644"/>
    </source>
</evidence>
<dbReference type="GO" id="GO:0004109">
    <property type="term" value="F:coproporphyrinogen oxidase activity"/>
    <property type="evidence" value="ECO:0007669"/>
    <property type="project" value="UniProtKB-EC"/>
</dbReference>
<evidence type="ECO:0000256" key="7">
    <source>
        <dbReference type="ARBA" id="ARBA00023244"/>
    </source>
</evidence>
<sequence length="71" mass="7767">MARRLLKMPWQREGGGGGRSRVLREGRVFEQAGVNFSHVHGDAMPASATAHRPELAGRSFEAMGVSLVVHR</sequence>
<keyword evidence="7" id="KW-0627">Porphyrin biosynthesis</keyword>
<dbReference type="Gene3D" id="3.40.1500.10">
    <property type="entry name" value="Coproporphyrinogen III oxidase, aerobic"/>
    <property type="match status" value="1"/>
</dbReference>
<proteinExistence type="inferred from homology"/>
<comment type="subunit">
    <text evidence="3">Homodimer.</text>
</comment>
<evidence type="ECO:0000256" key="4">
    <source>
        <dbReference type="ARBA" id="ARBA00012869"/>
    </source>
</evidence>
<evidence type="ECO:0000256" key="6">
    <source>
        <dbReference type="ARBA" id="ARBA00023133"/>
    </source>
</evidence>
<dbReference type="Pfam" id="PF01218">
    <property type="entry name" value="Coprogen_oxidas"/>
    <property type="match status" value="1"/>
</dbReference>
<dbReference type="Proteomes" id="UP000254938">
    <property type="component" value="Unassembled WGS sequence"/>
</dbReference>
<comment type="pathway">
    <text evidence="1">Porphyrin-containing compound metabolism; protoporphyrin-IX biosynthesis; protoporphyrinogen-IX from coproporphyrinogen-III (O2 route): step 1/1.</text>
</comment>
<evidence type="ECO:0000256" key="3">
    <source>
        <dbReference type="ARBA" id="ARBA00011738"/>
    </source>
</evidence>
<evidence type="ECO:0000313" key="8">
    <source>
        <dbReference type="EMBL" id="STS84257.1"/>
    </source>
</evidence>
<evidence type="ECO:0000313" key="9">
    <source>
        <dbReference type="Proteomes" id="UP000254938"/>
    </source>
</evidence>
<dbReference type="InterPro" id="IPR036406">
    <property type="entry name" value="Coprogen_oxidase_aer_sf"/>
</dbReference>
<dbReference type="InterPro" id="IPR001260">
    <property type="entry name" value="Coprogen_oxidase_aer"/>
</dbReference>
<dbReference type="PANTHER" id="PTHR10755:SF0">
    <property type="entry name" value="OXYGEN-DEPENDENT COPROPORPHYRINOGEN-III OXIDASE, MITOCHONDRIAL"/>
    <property type="match status" value="1"/>
</dbReference>
<comment type="similarity">
    <text evidence="2">Belongs to the aerobic coproporphyrinogen-III oxidase family.</text>
</comment>
<dbReference type="GO" id="GO:0006782">
    <property type="term" value="P:protoporphyrinogen IX biosynthetic process"/>
    <property type="evidence" value="ECO:0007669"/>
    <property type="project" value="TreeGrafter"/>
</dbReference>
<dbReference type="GO" id="GO:0005737">
    <property type="term" value="C:cytoplasm"/>
    <property type="evidence" value="ECO:0007669"/>
    <property type="project" value="TreeGrafter"/>
</dbReference>
<keyword evidence="5 8" id="KW-0560">Oxidoreductase</keyword>
<accession>A0A377U291</accession>
<evidence type="ECO:0000256" key="5">
    <source>
        <dbReference type="ARBA" id="ARBA00023002"/>
    </source>
</evidence>
<dbReference type="EMBL" id="UGKQ01000007">
    <property type="protein sequence ID" value="STS84257.1"/>
    <property type="molecule type" value="Genomic_DNA"/>
</dbReference>
<evidence type="ECO:0000256" key="1">
    <source>
        <dbReference type="ARBA" id="ARBA00005168"/>
    </source>
</evidence>
<keyword evidence="6" id="KW-0350">Heme biosynthesis</keyword>
<dbReference type="SUPFAM" id="SSF102886">
    <property type="entry name" value="Coproporphyrinogen III oxidase"/>
    <property type="match status" value="1"/>
</dbReference>
<name>A0A377U291_KLEPN</name>
<dbReference type="EC" id="1.3.3.3" evidence="4"/>
<reference evidence="8 9" key="1">
    <citation type="submission" date="2018-06" db="EMBL/GenBank/DDBJ databases">
        <authorList>
            <consortium name="Pathogen Informatics"/>
            <person name="Doyle S."/>
        </authorList>
    </citation>
    <scope>NUCLEOTIDE SEQUENCE [LARGE SCALE GENOMIC DNA]</scope>
    <source>
        <strain evidence="8 9">NCTC9140</strain>
    </source>
</reference>